<dbReference type="Proteomes" id="UP001190700">
    <property type="component" value="Unassembled WGS sequence"/>
</dbReference>
<dbReference type="InterPro" id="IPR012337">
    <property type="entry name" value="RNaseH-like_sf"/>
</dbReference>
<keyword evidence="8" id="KW-0808">Transferase</keyword>
<accession>A0AAE0BLC8</accession>
<dbReference type="Pfam" id="PF07727">
    <property type="entry name" value="RVT_2"/>
    <property type="match status" value="1"/>
</dbReference>
<evidence type="ECO:0000256" key="6">
    <source>
        <dbReference type="ARBA" id="ARBA00022908"/>
    </source>
</evidence>
<keyword evidence="3" id="KW-0255">Endonuclease</keyword>
<keyword evidence="6" id="KW-0229">DNA integration</keyword>
<keyword evidence="5" id="KW-0460">Magnesium</keyword>
<keyword evidence="9" id="KW-0233">DNA recombination</keyword>
<keyword evidence="12" id="KW-0472">Membrane</keyword>
<dbReference type="PANTHER" id="PTHR42648:SF11">
    <property type="entry name" value="TRANSPOSON TY4-P GAG-POL POLYPROTEIN"/>
    <property type="match status" value="1"/>
</dbReference>
<dbReference type="GO" id="GO:0003887">
    <property type="term" value="F:DNA-directed DNA polymerase activity"/>
    <property type="evidence" value="ECO:0007669"/>
    <property type="project" value="UniProtKB-KW"/>
</dbReference>
<evidence type="ECO:0000256" key="12">
    <source>
        <dbReference type="SAM" id="Phobius"/>
    </source>
</evidence>
<keyword evidence="1" id="KW-0540">Nuclease</keyword>
<dbReference type="SUPFAM" id="SSF53098">
    <property type="entry name" value="Ribonuclease H-like"/>
    <property type="match status" value="1"/>
</dbReference>
<dbReference type="SUPFAM" id="SSF56672">
    <property type="entry name" value="DNA/RNA polymerases"/>
    <property type="match status" value="1"/>
</dbReference>
<evidence type="ECO:0000256" key="1">
    <source>
        <dbReference type="ARBA" id="ARBA00022722"/>
    </source>
</evidence>
<organism evidence="14 15">
    <name type="scientific">Cymbomonas tetramitiformis</name>
    <dbReference type="NCBI Taxonomy" id="36881"/>
    <lineage>
        <taxon>Eukaryota</taxon>
        <taxon>Viridiplantae</taxon>
        <taxon>Chlorophyta</taxon>
        <taxon>Pyramimonadophyceae</taxon>
        <taxon>Pyramimonadales</taxon>
        <taxon>Pyramimonadaceae</taxon>
        <taxon>Cymbomonas</taxon>
    </lineage>
</organism>
<name>A0AAE0BLC8_9CHLO</name>
<keyword evidence="15" id="KW-1185">Reference proteome</keyword>
<protein>
    <recommendedName>
        <fullName evidence="13">Integrase catalytic domain-containing protein</fullName>
    </recommendedName>
</protein>
<evidence type="ECO:0000259" key="13">
    <source>
        <dbReference type="PROSITE" id="PS50994"/>
    </source>
</evidence>
<gene>
    <name evidence="14" type="ORF">CYMTET_51858</name>
</gene>
<evidence type="ECO:0000256" key="3">
    <source>
        <dbReference type="ARBA" id="ARBA00022759"/>
    </source>
</evidence>
<proteinExistence type="predicted"/>
<keyword evidence="12" id="KW-1133">Transmembrane helix</keyword>
<feature type="compositionally biased region" description="Low complexity" evidence="11">
    <location>
        <begin position="214"/>
        <end position="224"/>
    </location>
</feature>
<dbReference type="InterPro" id="IPR039537">
    <property type="entry name" value="Retrotran_Ty1/copia-like"/>
</dbReference>
<evidence type="ECO:0000256" key="2">
    <source>
        <dbReference type="ARBA" id="ARBA00022723"/>
    </source>
</evidence>
<sequence length="1776" mass="195617">MSVALMVVAPATNMSPRLIFVARYNSNLSCDTTNKIPGATNLKCYPCGRSEEQYYDAVNRFNSYQDPDDGDCPDGEMTPTQLHVAVHQPPDPAVSLQQFSVEPQQPAVPAADVQITTTNTEFPGAVQLVSTAPQSRPRGPGGPGRRPYGAGHFMYMSLLCILAFSGTADAVQSGGASGAVLEDSRTHLATPCQPAVTSGRAPALNNPASGGQSGSQSVSQSVSQLTPPAGGSVGRSAGQLFSADGLATGDTGLCLVSGYAVGTYASVELGVLSGQLGSVTVVYPLVPAGYTGILVYGSAESVPLYVPDEEWAASGFSSLASAVPAPVRVDRGIVCDSGATCVMCGDLSACTDVDYTRTVAFTMVTAGSHRTDATVTFHLYGVCIQDGAIDHFVLPNSHYKAGCRTLLSSRVMLSLGFGSPDLVSLTYTHLPTGRVYRIIDSGTDYMWAEVPEGAASALTQTVSRVRTGEICDWMWARSEYAKWAFLKGSPAALAKTGEHNFDISLFGDDLPPGVGNNQTCPVRYSLSDSCWGHLWAGAYIYGNPPFDRLTCERMLKKANRDFATDPEHTRAYSATVVSTPMLDGPFSRLARRAGGDRVFIAGTPFPVAIIYRDQYTSMRFTPERWCHSAYAHAHGLRLAQLMDLGVDIARPGTTVTREQLLSHRTCAEACAVRARMRTVQPSPKHPSADRYRAQKPGSMWAADATGPITPIGYDGSRYRWTFVEFTVRFTLCYFSAEKSAYSFILAQFLADVVHHGFACTGLVLRTDCAPELCDPAAQALYKHHGIKHLQSSPTLHWQNFMAEYVIGKISSVSRALLETAGMDLTYWPLADSHACLLWDILPHGRDAVVPFYHLMGYHFTYSRIEIFGTLCTVAMDARQMRARHPGVSKKRTPRAWQGRFVGISLRNYSEFGQVMSSFPAPAPDEQHSAPVPSDRPEPWKDYTTDMVVTVHSVAAYYDTRDGETYATVQLLDTGSADTFWTTAQQYVMADPAGTAWFDLVHWLDRRRVIDCVNQHYPLWTLAKAQEARGDPLYPALIVSTDMRRSRSYGVLFRPMAYGDVTAPRAYAMDLRASLVVFPDTHSACHLPFSDHPEQDQWLLPHYVVPPEDTVGTLPASGTLSFCHISADLAERLYHTAAPDLPLPGGYRQALSMPDGAQWEEAITGGEVQPLIDQGKIEPVEVLPDGEIATSTIFVLNKPWKPRDGLPPVQIHKARMAVAATWHWGYTQAETACTVADLPTFRLLFILSIIFAGMGVMVYHFDVSQAFVHARLEVPIYVRFPSGYMYKGRYGYAKLLYALYGLRTAGASWQKLANKFMKSFTYQGMHFTQSTYDPCLYYIVTSVFVAFVAVYVDDFGLTCDDAFHQAFWAAFQAAFKSKNLGRMTAVLQLAVDYDRWGIALSQTRQIKELMSKFKLPAKTFHNPMDVNLVIQKPEHPDLTLVTPYLSLLGSLLWIARCTRPDVYYSVIYLAQFSSCPSAQAWEALQRVAQYLYFTRHYRIRYAYPSAPLSVLTIQTDAEMSSTGSEYVAASVVGQRAMSAIHMIVEMFGFIRITQQEPGVSALALSTAFPAADTSWMQRAATFFENHAMGHGQMGPASPLHYREAEPVPDSSLYALPHAVPVPYDGTGYEDGPREYHSQRSGMYGTSGPFIPRLELPVAVMIDNQAASSILRNVMLSTKIKHVLIRFHCFRGWVCAGYLVPVYINTLLNLADIFTKPLPGLKDKTGTYDLPYETLDTDSSTLTLSTSDWILAFDYILYLFDIFYDLEYWLTVELSSIR</sequence>
<dbReference type="GO" id="GO:0016787">
    <property type="term" value="F:hydrolase activity"/>
    <property type="evidence" value="ECO:0007669"/>
    <property type="project" value="UniProtKB-KW"/>
</dbReference>
<dbReference type="GO" id="GO:0046872">
    <property type="term" value="F:metal ion binding"/>
    <property type="evidence" value="ECO:0007669"/>
    <property type="project" value="UniProtKB-KW"/>
</dbReference>
<dbReference type="Gene3D" id="3.30.420.10">
    <property type="entry name" value="Ribonuclease H-like superfamily/Ribonuclease H"/>
    <property type="match status" value="1"/>
</dbReference>
<feature type="region of interest" description="Disordered" evidence="11">
    <location>
        <begin position="191"/>
        <end position="233"/>
    </location>
</feature>
<dbReference type="GO" id="GO:0015074">
    <property type="term" value="P:DNA integration"/>
    <property type="evidence" value="ECO:0007669"/>
    <property type="project" value="UniProtKB-KW"/>
</dbReference>
<feature type="transmembrane region" description="Helical" evidence="12">
    <location>
        <begin position="1334"/>
        <end position="1351"/>
    </location>
</feature>
<dbReference type="InterPro" id="IPR001584">
    <property type="entry name" value="Integrase_cat-core"/>
</dbReference>
<dbReference type="GO" id="GO:0003676">
    <property type="term" value="F:nucleic acid binding"/>
    <property type="evidence" value="ECO:0007669"/>
    <property type="project" value="InterPro"/>
</dbReference>
<evidence type="ECO:0000256" key="5">
    <source>
        <dbReference type="ARBA" id="ARBA00022842"/>
    </source>
</evidence>
<evidence type="ECO:0000256" key="9">
    <source>
        <dbReference type="ARBA" id="ARBA00023172"/>
    </source>
</evidence>
<keyword evidence="8" id="KW-0548">Nucleotidyltransferase</keyword>
<feature type="region of interest" description="Disordered" evidence="11">
    <location>
        <begin position="122"/>
        <end position="146"/>
    </location>
</feature>
<evidence type="ECO:0000256" key="10">
    <source>
        <dbReference type="ARBA" id="ARBA00023268"/>
    </source>
</evidence>
<dbReference type="PANTHER" id="PTHR42648">
    <property type="entry name" value="TRANSPOSASE, PUTATIVE-RELATED"/>
    <property type="match status" value="1"/>
</dbReference>
<reference evidence="14 15" key="1">
    <citation type="journal article" date="2015" name="Genome Biol. Evol.">
        <title>Comparative Genomics of a Bacterivorous Green Alga Reveals Evolutionary Causalities and Consequences of Phago-Mixotrophic Mode of Nutrition.</title>
        <authorList>
            <person name="Burns J.A."/>
            <person name="Paasch A."/>
            <person name="Narechania A."/>
            <person name="Kim E."/>
        </authorList>
    </citation>
    <scope>NUCLEOTIDE SEQUENCE [LARGE SCALE GENOMIC DNA]</scope>
    <source>
        <strain evidence="14 15">PLY_AMNH</strain>
    </source>
</reference>
<evidence type="ECO:0000256" key="7">
    <source>
        <dbReference type="ARBA" id="ARBA00022918"/>
    </source>
</evidence>
<keyword evidence="7" id="KW-0695">RNA-directed DNA polymerase</keyword>
<feature type="domain" description="Integrase catalytic" evidence="13">
    <location>
        <begin position="692"/>
        <end position="858"/>
    </location>
</feature>
<dbReference type="InterPro" id="IPR036397">
    <property type="entry name" value="RNaseH_sf"/>
</dbReference>
<dbReference type="GO" id="GO:0006310">
    <property type="term" value="P:DNA recombination"/>
    <property type="evidence" value="ECO:0007669"/>
    <property type="project" value="UniProtKB-KW"/>
</dbReference>
<dbReference type="GO" id="GO:0003964">
    <property type="term" value="F:RNA-directed DNA polymerase activity"/>
    <property type="evidence" value="ECO:0007669"/>
    <property type="project" value="UniProtKB-KW"/>
</dbReference>
<comment type="caution">
    <text evidence="14">The sequence shown here is derived from an EMBL/GenBank/DDBJ whole genome shotgun (WGS) entry which is preliminary data.</text>
</comment>
<dbReference type="EMBL" id="LGRX02034331">
    <property type="protein sequence ID" value="KAK3238109.1"/>
    <property type="molecule type" value="Genomic_DNA"/>
</dbReference>
<dbReference type="InterPro" id="IPR013103">
    <property type="entry name" value="RVT_2"/>
</dbReference>
<evidence type="ECO:0000313" key="14">
    <source>
        <dbReference type="EMBL" id="KAK3238109.1"/>
    </source>
</evidence>
<dbReference type="InterPro" id="IPR043502">
    <property type="entry name" value="DNA/RNA_pol_sf"/>
</dbReference>
<evidence type="ECO:0000256" key="4">
    <source>
        <dbReference type="ARBA" id="ARBA00022801"/>
    </source>
</evidence>
<dbReference type="PROSITE" id="PS50994">
    <property type="entry name" value="INTEGRASE"/>
    <property type="match status" value="1"/>
</dbReference>
<evidence type="ECO:0000256" key="11">
    <source>
        <dbReference type="SAM" id="MobiDB-lite"/>
    </source>
</evidence>
<feature type="transmembrane region" description="Helical" evidence="12">
    <location>
        <begin position="1240"/>
        <end position="1260"/>
    </location>
</feature>
<keyword evidence="12" id="KW-0812">Transmembrane</keyword>
<keyword evidence="10" id="KW-0511">Multifunctional enzyme</keyword>
<evidence type="ECO:0000313" key="15">
    <source>
        <dbReference type="Proteomes" id="UP001190700"/>
    </source>
</evidence>
<dbReference type="GO" id="GO:0004519">
    <property type="term" value="F:endonuclease activity"/>
    <property type="evidence" value="ECO:0007669"/>
    <property type="project" value="UniProtKB-KW"/>
</dbReference>
<keyword evidence="8" id="KW-0239">DNA-directed DNA polymerase</keyword>
<keyword evidence="2" id="KW-0479">Metal-binding</keyword>
<keyword evidence="4" id="KW-0378">Hydrolase</keyword>
<evidence type="ECO:0000256" key="8">
    <source>
        <dbReference type="ARBA" id="ARBA00022932"/>
    </source>
</evidence>